<keyword evidence="1" id="KW-0175">Coiled coil</keyword>
<evidence type="ECO:0000256" key="1">
    <source>
        <dbReference type="SAM" id="Coils"/>
    </source>
</evidence>
<dbReference type="AlphaFoldDB" id="A0A9D4GH42"/>
<feature type="region of interest" description="Disordered" evidence="2">
    <location>
        <begin position="229"/>
        <end position="252"/>
    </location>
</feature>
<reference evidence="3" key="1">
    <citation type="journal article" date="2019" name="bioRxiv">
        <title>The Genome of the Zebra Mussel, Dreissena polymorpha: A Resource for Invasive Species Research.</title>
        <authorList>
            <person name="McCartney M.A."/>
            <person name="Auch B."/>
            <person name="Kono T."/>
            <person name="Mallez S."/>
            <person name="Zhang Y."/>
            <person name="Obille A."/>
            <person name="Becker A."/>
            <person name="Abrahante J.E."/>
            <person name="Garbe J."/>
            <person name="Badalamenti J.P."/>
            <person name="Herman A."/>
            <person name="Mangelson H."/>
            <person name="Liachko I."/>
            <person name="Sullivan S."/>
            <person name="Sone E.D."/>
            <person name="Koren S."/>
            <person name="Silverstein K.A.T."/>
            <person name="Beckman K.B."/>
            <person name="Gohl D.M."/>
        </authorList>
    </citation>
    <scope>NUCLEOTIDE SEQUENCE</scope>
    <source>
        <strain evidence="3">Duluth1</strain>
        <tissue evidence="3">Whole animal</tissue>
    </source>
</reference>
<evidence type="ECO:0000313" key="3">
    <source>
        <dbReference type="EMBL" id="KAH3817000.1"/>
    </source>
</evidence>
<evidence type="ECO:0000256" key="2">
    <source>
        <dbReference type="SAM" id="MobiDB-lite"/>
    </source>
</evidence>
<reference evidence="3" key="2">
    <citation type="submission" date="2020-11" db="EMBL/GenBank/DDBJ databases">
        <authorList>
            <person name="McCartney M.A."/>
            <person name="Auch B."/>
            <person name="Kono T."/>
            <person name="Mallez S."/>
            <person name="Becker A."/>
            <person name="Gohl D.M."/>
            <person name="Silverstein K.A.T."/>
            <person name="Koren S."/>
            <person name="Bechman K.B."/>
            <person name="Herman A."/>
            <person name="Abrahante J.E."/>
            <person name="Garbe J."/>
        </authorList>
    </citation>
    <scope>NUCLEOTIDE SEQUENCE</scope>
    <source>
        <strain evidence="3">Duluth1</strain>
        <tissue evidence="3">Whole animal</tissue>
    </source>
</reference>
<keyword evidence="4" id="KW-1185">Reference proteome</keyword>
<proteinExistence type="predicted"/>
<protein>
    <submittedName>
        <fullName evidence="3">Uncharacterized protein</fullName>
    </submittedName>
</protein>
<dbReference type="EMBL" id="JAIWYP010000005">
    <property type="protein sequence ID" value="KAH3817000.1"/>
    <property type="molecule type" value="Genomic_DNA"/>
</dbReference>
<sequence length="252" mass="30576">MAMSATERMARWRAKQRADRASHELYKQRERERNQQRKETGQFKSVENMTPREERQVRKRWRQNTREYRERKKTSAHILTPPTSPNTNDEENQNPIPEDNRRSLSMRRSLARKRKNQKAKCYRQNSKLDIKLKCQQRLTERYKKRYNRLKRKVNDVNNDGNHDQDTNQLSGKEYFLYKSMINNIRRRYTTAKSNKERRFIASLVARKRILKQYGLITFVKSTLSMSRRHLQKKPLRKPNVKSLQMKSDVKSF</sequence>
<gene>
    <name evidence="3" type="ORF">DPMN_118525</name>
</gene>
<comment type="caution">
    <text evidence="3">The sequence shown here is derived from an EMBL/GenBank/DDBJ whole genome shotgun (WGS) entry which is preliminary data.</text>
</comment>
<feature type="coiled-coil region" evidence="1">
    <location>
        <begin position="132"/>
        <end position="159"/>
    </location>
</feature>
<accession>A0A9D4GH42</accession>
<feature type="region of interest" description="Disordered" evidence="2">
    <location>
        <begin position="1"/>
        <end position="105"/>
    </location>
</feature>
<evidence type="ECO:0000313" key="4">
    <source>
        <dbReference type="Proteomes" id="UP000828390"/>
    </source>
</evidence>
<feature type="compositionally biased region" description="Basic residues" evidence="2">
    <location>
        <begin position="229"/>
        <end position="239"/>
    </location>
</feature>
<feature type="compositionally biased region" description="Basic and acidic residues" evidence="2">
    <location>
        <begin position="16"/>
        <end position="41"/>
    </location>
</feature>
<organism evidence="3 4">
    <name type="scientific">Dreissena polymorpha</name>
    <name type="common">Zebra mussel</name>
    <name type="synonym">Mytilus polymorpha</name>
    <dbReference type="NCBI Taxonomy" id="45954"/>
    <lineage>
        <taxon>Eukaryota</taxon>
        <taxon>Metazoa</taxon>
        <taxon>Spiralia</taxon>
        <taxon>Lophotrochozoa</taxon>
        <taxon>Mollusca</taxon>
        <taxon>Bivalvia</taxon>
        <taxon>Autobranchia</taxon>
        <taxon>Heteroconchia</taxon>
        <taxon>Euheterodonta</taxon>
        <taxon>Imparidentia</taxon>
        <taxon>Neoheterodontei</taxon>
        <taxon>Myida</taxon>
        <taxon>Dreissenoidea</taxon>
        <taxon>Dreissenidae</taxon>
        <taxon>Dreissena</taxon>
    </lineage>
</organism>
<dbReference type="Proteomes" id="UP000828390">
    <property type="component" value="Unassembled WGS sequence"/>
</dbReference>
<name>A0A9D4GH42_DREPO</name>